<reference evidence="1 2" key="1">
    <citation type="submission" date="2020-10" db="EMBL/GenBank/DDBJ databases">
        <title>Sequencing the genomes of 1000 actinobacteria strains.</title>
        <authorList>
            <person name="Klenk H.-P."/>
        </authorList>
    </citation>
    <scope>NUCLEOTIDE SEQUENCE [LARGE SCALE GENOMIC DNA]</scope>
    <source>
        <strain evidence="1 2">DSM 43173</strain>
    </source>
</reference>
<dbReference type="EMBL" id="JADBEK010000001">
    <property type="protein sequence ID" value="MBE1582376.1"/>
    <property type="molecule type" value="Genomic_DNA"/>
</dbReference>
<evidence type="ECO:0000313" key="2">
    <source>
        <dbReference type="Proteomes" id="UP000633509"/>
    </source>
</evidence>
<dbReference type="Proteomes" id="UP000633509">
    <property type="component" value="Unassembled WGS sequence"/>
</dbReference>
<name>A0ABR9LNZ2_9ACTN</name>
<sequence length="55" mass="5671">MTWALGEAANADVLAGDFAQRTQLVGAAVEVRGGPPTMPAGVTVPRPQLLAKNRV</sequence>
<organism evidence="1 2">
    <name type="scientific">Nonomuraea angiospora</name>
    <dbReference type="NCBI Taxonomy" id="46172"/>
    <lineage>
        <taxon>Bacteria</taxon>
        <taxon>Bacillati</taxon>
        <taxon>Actinomycetota</taxon>
        <taxon>Actinomycetes</taxon>
        <taxon>Streptosporangiales</taxon>
        <taxon>Streptosporangiaceae</taxon>
        <taxon>Nonomuraea</taxon>
    </lineage>
</organism>
<keyword evidence="2" id="KW-1185">Reference proteome</keyword>
<comment type="caution">
    <text evidence="1">The sequence shown here is derived from an EMBL/GenBank/DDBJ whole genome shotgun (WGS) entry which is preliminary data.</text>
</comment>
<protein>
    <submittedName>
        <fullName evidence="1">Uncharacterized protein</fullName>
    </submittedName>
</protein>
<evidence type="ECO:0000313" key="1">
    <source>
        <dbReference type="EMBL" id="MBE1582376.1"/>
    </source>
</evidence>
<gene>
    <name evidence="1" type="ORF">H4W80_000634</name>
</gene>
<proteinExistence type="predicted"/>
<dbReference type="RefSeq" id="WP_192783665.1">
    <property type="nucleotide sequence ID" value="NZ_JADBEK010000001.1"/>
</dbReference>
<accession>A0ABR9LNZ2</accession>